<dbReference type="PROSITE" id="PS00122">
    <property type="entry name" value="CARBOXYLESTERASE_B_1"/>
    <property type="match status" value="1"/>
</dbReference>
<proteinExistence type="inferred from homology"/>
<dbReference type="GO" id="GO:0016787">
    <property type="term" value="F:hydrolase activity"/>
    <property type="evidence" value="ECO:0007669"/>
    <property type="project" value="UniProtKB-KW"/>
</dbReference>
<evidence type="ECO:0000259" key="4">
    <source>
        <dbReference type="Pfam" id="PF00135"/>
    </source>
</evidence>
<name>A0A1Y3YYN1_9BACE</name>
<evidence type="ECO:0000313" key="6">
    <source>
        <dbReference type="Proteomes" id="UP000195386"/>
    </source>
</evidence>
<dbReference type="Pfam" id="PF00135">
    <property type="entry name" value="COesterase"/>
    <property type="match status" value="1"/>
</dbReference>
<evidence type="ECO:0000256" key="3">
    <source>
        <dbReference type="RuleBase" id="RU361235"/>
    </source>
</evidence>
<keyword evidence="3" id="KW-0732">Signal</keyword>
<comment type="caution">
    <text evidence="5">The sequence shown here is derived from an EMBL/GenBank/DDBJ whole genome shotgun (WGS) entry which is preliminary data.</text>
</comment>
<dbReference type="Gene3D" id="3.40.50.1820">
    <property type="entry name" value="alpha/beta hydrolase"/>
    <property type="match status" value="1"/>
</dbReference>
<dbReference type="PANTHER" id="PTHR11559">
    <property type="entry name" value="CARBOXYLESTERASE"/>
    <property type="match status" value="1"/>
</dbReference>
<dbReference type="InterPro" id="IPR002018">
    <property type="entry name" value="CarbesteraseB"/>
</dbReference>
<dbReference type="InterPro" id="IPR029058">
    <property type="entry name" value="AB_hydrolase_fold"/>
</dbReference>
<sequence>MKKVISMLCGCLLTIGTVAYAQVTPPQVVTRYGTLQGVNESGINVFKGVPFAAPPVGANRWRAPQPLQAWSGVRMADKFGDDPMQGNPFGDMGFSAEKKSEDCLYLNIWTPAKTMDEKLPVLIYFNGGGLIAGSGSEPRYAGASMARHGIVSITANYREGIFGFFSHPELSKESGYNGSGNYGFMDQAAAIRWVYENIAAFGGDPTRITIAGESAGSMSVSALLVSPLTQGMISKAIASSGSVCGRKFSTLQEAEAIGVQKLEQLHVKSVAEARALSAEKIQNMAQSGDLPPYCVDGYVFHEMPETLYRQGKQQRVPLLVGRNSMEMTVQFYLRGKASTLANLRSIAVQFYGEAHADEVMQLYGLLEDKDVDGKPGVDFASDLFIAYGTWLFGYLHAQTSEQPVYRYYFSHPRPDMVQKGIVAGLAGGIAKADDAAKTGKDKVTDIPATESFKGAVHSADIEYAMGTLPTNRVYDWQPDDYAVSAQFIAYYANFIKTGNPNGLGLADWNPINGEQVPNQLILDVNSYQVRDKAFEDRYLYLMRCNSQK</sequence>
<protein>
    <recommendedName>
        <fullName evidence="3">Carboxylic ester hydrolase</fullName>
        <ecNumber evidence="3">3.1.1.-</ecNumber>
    </recommendedName>
</protein>
<dbReference type="AlphaFoldDB" id="A0A1Y3YYN1"/>
<dbReference type="EMBL" id="NFII01000005">
    <property type="protein sequence ID" value="OUO01579.1"/>
    <property type="molecule type" value="Genomic_DNA"/>
</dbReference>
<evidence type="ECO:0000256" key="2">
    <source>
        <dbReference type="ARBA" id="ARBA00022801"/>
    </source>
</evidence>
<feature type="domain" description="Carboxylesterase type B" evidence="4">
    <location>
        <begin position="25"/>
        <end position="526"/>
    </location>
</feature>
<dbReference type="SUPFAM" id="SSF53474">
    <property type="entry name" value="alpha/beta-Hydrolases"/>
    <property type="match status" value="1"/>
</dbReference>
<evidence type="ECO:0000256" key="1">
    <source>
        <dbReference type="ARBA" id="ARBA00005964"/>
    </source>
</evidence>
<dbReference type="Proteomes" id="UP000195386">
    <property type="component" value="Unassembled WGS sequence"/>
</dbReference>
<feature type="signal peptide" evidence="3">
    <location>
        <begin position="1"/>
        <end position="21"/>
    </location>
</feature>
<dbReference type="InterPro" id="IPR019826">
    <property type="entry name" value="Carboxylesterase_B_AS"/>
</dbReference>
<evidence type="ECO:0000313" key="5">
    <source>
        <dbReference type="EMBL" id="OUO01579.1"/>
    </source>
</evidence>
<reference evidence="6" key="1">
    <citation type="submission" date="2017-04" db="EMBL/GenBank/DDBJ databases">
        <title>Function of individual gut microbiota members based on whole genome sequencing of pure cultures obtained from chicken caecum.</title>
        <authorList>
            <person name="Medvecky M."/>
            <person name="Cejkova D."/>
            <person name="Polansky O."/>
            <person name="Karasova D."/>
            <person name="Kubasova T."/>
            <person name="Cizek A."/>
            <person name="Rychlik I."/>
        </authorList>
    </citation>
    <scope>NUCLEOTIDE SEQUENCE [LARGE SCALE GENOMIC DNA]</scope>
    <source>
        <strain evidence="6">An43</strain>
    </source>
</reference>
<gene>
    <name evidence="5" type="ORF">B5F97_08045</name>
</gene>
<dbReference type="PROSITE" id="PS00941">
    <property type="entry name" value="CARBOXYLESTERASE_B_2"/>
    <property type="match status" value="1"/>
</dbReference>
<comment type="similarity">
    <text evidence="1 3">Belongs to the type-B carboxylesterase/lipase family.</text>
</comment>
<organism evidence="5 6">
    <name type="scientific">Bacteroides clarus</name>
    <dbReference type="NCBI Taxonomy" id="626929"/>
    <lineage>
        <taxon>Bacteria</taxon>
        <taxon>Pseudomonadati</taxon>
        <taxon>Bacteroidota</taxon>
        <taxon>Bacteroidia</taxon>
        <taxon>Bacteroidales</taxon>
        <taxon>Bacteroidaceae</taxon>
        <taxon>Bacteroides</taxon>
    </lineage>
</organism>
<feature type="chain" id="PRO_5011831184" description="Carboxylic ester hydrolase" evidence="3">
    <location>
        <begin position="22"/>
        <end position="548"/>
    </location>
</feature>
<accession>A0A1Y3YYN1</accession>
<dbReference type="EC" id="3.1.1.-" evidence="3"/>
<dbReference type="InterPro" id="IPR019819">
    <property type="entry name" value="Carboxylesterase_B_CS"/>
</dbReference>
<dbReference type="InterPro" id="IPR050309">
    <property type="entry name" value="Type-B_Carboxylest/Lipase"/>
</dbReference>
<keyword evidence="2 3" id="KW-0378">Hydrolase</keyword>